<keyword evidence="1" id="KW-1133">Transmembrane helix</keyword>
<proteinExistence type="predicted"/>
<keyword evidence="1" id="KW-0472">Membrane</keyword>
<evidence type="ECO:0000256" key="1">
    <source>
        <dbReference type="SAM" id="Phobius"/>
    </source>
</evidence>
<dbReference type="RefSeq" id="WP_119832241.1">
    <property type="nucleotide sequence ID" value="NZ_QYUL01000002.1"/>
</dbReference>
<comment type="caution">
    <text evidence="2">The sequence shown here is derived from an EMBL/GenBank/DDBJ whole genome shotgun (WGS) entry which is preliminary data.</text>
</comment>
<evidence type="ECO:0000313" key="2">
    <source>
        <dbReference type="EMBL" id="RJF82479.1"/>
    </source>
</evidence>
<dbReference type="AlphaFoldDB" id="A0A418VZ95"/>
<keyword evidence="1" id="KW-0812">Transmembrane</keyword>
<sequence>MDSYLWLKYLHIVSAMVIFGTGLGTAFQMWMAHRSQNAAVISAVAHNVVWADWLFTTPAVIVQPISGVILAWMVGYGWSDRWLTASVALYVLAGVCWLPVVWLQIRMRDLATEAALSRHPLPPTYQRCARWWFVLGWPAFGAVLVIIHLMIQRPIL</sequence>
<keyword evidence="3" id="KW-1185">Reference proteome</keyword>
<organism evidence="2 3">
    <name type="scientific">Azospirillum cavernae</name>
    <dbReference type="NCBI Taxonomy" id="2320860"/>
    <lineage>
        <taxon>Bacteria</taxon>
        <taxon>Pseudomonadati</taxon>
        <taxon>Pseudomonadota</taxon>
        <taxon>Alphaproteobacteria</taxon>
        <taxon>Rhodospirillales</taxon>
        <taxon>Azospirillaceae</taxon>
        <taxon>Azospirillum</taxon>
    </lineage>
</organism>
<feature type="transmembrane region" description="Helical" evidence="1">
    <location>
        <begin position="53"/>
        <end position="75"/>
    </location>
</feature>
<dbReference type="EMBL" id="QYUL01000002">
    <property type="protein sequence ID" value="RJF82479.1"/>
    <property type="molecule type" value="Genomic_DNA"/>
</dbReference>
<dbReference type="InterPro" id="IPR018729">
    <property type="entry name" value="DUF2269_transmembrane"/>
</dbReference>
<accession>A0A418VZ95</accession>
<evidence type="ECO:0000313" key="3">
    <source>
        <dbReference type="Proteomes" id="UP000283458"/>
    </source>
</evidence>
<name>A0A418VZ95_9PROT</name>
<feature type="transmembrane region" description="Helical" evidence="1">
    <location>
        <begin position="87"/>
        <end position="105"/>
    </location>
</feature>
<dbReference type="Pfam" id="PF10027">
    <property type="entry name" value="DUF2269"/>
    <property type="match status" value="1"/>
</dbReference>
<dbReference type="Proteomes" id="UP000283458">
    <property type="component" value="Unassembled WGS sequence"/>
</dbReference>
<reference evidence="2 3" key="1">
    <citation type="submission" date="2018-09" db="EMBL/GenBank/DDBJ databases">
        <authorList>
            <person name="Zhu H."/>
        </authorList>
    </citation>
    <scope>NUCLEOTIDE SEQUENCE [LARGE SCALE GENOMIC DNA]</scope>
    <source>
        <strain evidence="2 3">K2W22B-5</strain>
    </source>
</reference>
<feature type="transmembrane region" description="Helical" evidence="1">
    <location>
        <begin position="12"/>
        <end position="33"/>
    </location>
</feature>
<gene>
    <name evidence="2" type="ORF">D3877_19065</name>
</gene>
<feature type="transmembrane region" description="Helical" evidence="1">
    <location>
        <begin position="131"/>
        <end position="151"/>
    </location>
</feature>
<protein>
    <submittedName>
        <fullName evidence="2">DUF2269 domain-containing protein</fullName>
    </submittedName>
</protein>
<dbReference type="OrthoDB" id="9786302at2"/>